<evidence type="ECO:0000313" key="2">
    <source>
        <dbReference type="Proteomes" id="UP000223525"/>
    </source>
</evidence>
<sequence>EFIQAMVKCGELPCTINNVAKILKKSVGSISPIRAQLINKGIIYSVKYGEIDFTVPQFDLFLKRVMKDII</sequence>
<comment type="caution">
    <text evidence="1">The sequence shown here is derived from an EMBL/GenBank/DDBJ whole genome shotgun (WGS) entry which is preliminary data.</text>
</comment>
<organism evidence="1 2">
    <name type="scientific">Fusobacterium nucleatum subsp. polymorphum</name>
    <name type="common">Fusobacterium polymorphum</name>
    <dbReference type="NCBI Taxonomy" id="76857"/>
    <lineage>
        <taxon>Bacteria</taxon>
        <taxon>Fusobacteriati</taxon>
        <taxon>Fusobacteriota</taxon>
        <taxon>Fusobacteriia</taxon>
        <taxon>Fusobacteriales</taxon>
        <taxon>Fusobacteriaceae</taxon>
        <taxon>Fusobacterium</taxon>
    </lineage>
</organism>
<keyword evidence="1" id="KW-0067">ATP-binding</keyword>
<dbReference type="GO" id="GO:0005524">
    <property type="term" value="F:ATP binding"/>
    <property type="evidence" value="ECO:0007669"/>
    <property type="project" value="UniProtKB-KW"/>
</dbReference>
<proteinExistence type="predicted"/>
<protein>
    <submittedName>
        <fullName evidence="1">ATP-binding protein</fullName>
    </submittedName>
</protein>
<keyword evidence="1" id="KW-0547">Nucleotide-binding</keyword>
<gene>
    <name evidence="1" type="ORF">CA836_12815</name>
</gene>
<dbReference type="EMBL" id="NIRK01000013">
    <property type="protein sequence ID" value="PHH95086.1"/>
    <property type="molecule type" value="Genomic_DNA"/>
</dbReference>
<evidence type="ECO:0000313" key="1">
    <source>
        <dbReference type="EMBL" id="PHH95086.1"/>
    </source>
</evidence>
<dbReference type="AlphaFoldDB" id="A0A2C6AS04"/>
<accession>A0A2C6AS04</accession>
<reference evidence="1 2" key="1">
    <citation type="submission" date="2017-06" db="EMBL/GenBank/DDBJ databases">
        <title>Draft genome sequence of Fusobacterium nucleatum subsp. polymorphum KCOM 1248 (=ChDC F113).</title>
        <authorList>
            <person name="Kook J.-K."/>
            <person name="Park S.-N."/>
            <person name="Lim Y.K."/>
            <person name="Roh H."/>
        </authorList>
    </citation>
    <scope>NUCLEOTIDE SEQUENCE [LARGE SCALE GENOMIC DNA]</scope>
    <source>
        <strain evidence="2">KCOM 1248 (ChDC F113)</strain>
    </source>
</reference>
<dbReference type="Proteomes" id="UP000223525">
    <property type="component" value="Unassembled WGS sequence"/>
</dbReference>
<feature type="non-terminal residue" evidence="1">
    <location>
        <position position="1"/>
    </location>
</feature>
<name>A0A2C6AS04_FUSNP</name>